<keyword evidence="3" id="KW-1185">Reference proteome</keyword>
<organism evidence="2 3">
    <name type="scientific">Filimonas lacunae</name>
    <dbReference type="NCBI Taxonomy" id="477680"/>
    <lineage>
        <taxon>Bacteria</taxon>
        <taxon>Pseudomonadati</taxon>
        <taxon>Bacteroidota</taxon>
        <taxon>Chitinophagia</taxon>
        <taxon>Chitinophagales</taxon>
        <taxon>Chitinophagaceae</taxon>
        <taxon>Filimonas</taxon>
    </lineage>
</organism>
<dbReference type="PANTHER" id="PTHR37841">
    <property type="entry name" value="GLR2918 PROTEIN"/>
    <property type="match status" value="1"/>
</dbReference>
<feature type="signal peptide" evidence="1">
    <location>
        <begin position="1"/>
        <end position="21"/>
    </location>
</feature>
<proteinExistence type="predicted"/>
<dbReference type="AlphaFoldDB" id="A0A173MFG9"/>
<dbReference type="InterPro" id="IPR032774">
    <property type="entry name" value="WG_beta_rep"/>
</dbReference>
<evidence type="ECO:0000313" key="2">
    <source>
        <dbReference type="EMBL" id="SIT25358.1"/>
    </source>
</evidence>
<reference evidence="2" key="1">
    <citation type="submission" date="2017-01" db="EMBL/GenBank/DDBJ databases">
        <authorList>
            <person name="Mah S.A."/>
            <person name="Swanson W.J."/>
            <person name="Moy G.W."/>
            <person name="Vacquier V.D."/>
        </authorList>
    </citation>
    <scope>NUCLEOTIDE SEQUENCE [LARGE SCALE GENOMIC DNA]</scope>
    <source>
        <strain evidence="2">DSM 21054</strain>
    </source>
</reference>
<feature type="chain" id="PRO_5030022875" evidence="1">
    <location>
        <begin position="22"/>
        <end position="799"/>
    </location>
</feature>
<keyword evidence="1" id="KW-0732">Signal</keyword>
<dbReference type="STRING" id="477680.SAMN05421788_106294"/>
<name>A0A173MFG9_9BACT</name>
<sequence>MKHFICNLSILYLFLPAFSIAQTPPPEVARDISDAGYVFTGAYAPVQQQGVLHFIDTNGVVAFDNILQQFNAITGIDSDGNYIENPKQVLYLVEQQQKKGITTRLGQWLVPPVYDQVDIQDRRFFVCQLNNALTWYDNHGARLVPEKYTDMGYLDGNYFEVKENGLWGLYSKTENRLVLPCTYQQFDFCGGCERAGNYVMAMQNGKWGAIDFAGNVLVPFLYDHQHMNMRSDEWILSFTRNDKQYIINVTSGREFPVDNLDENYVLHNGFLVWTNTAKKAGLISPSGKQVLPNVYSQVDEGFPTYTVAALPYVTIKKNNLYGLADTNGIVLIPPFSGKPLQVYDTSTIAGYTNGQYSFYNLQGKRTTDKTFSEITWMRQRQVLQVKKNGKYGMYHLATHTLTPVVYDDMNELGGDEDPLPYIKVSKNNLAGLLSVTGKTIIPPLYEEITIIHADAGIFEVQKGEFSGVYDSTGKIRIPVRYTYLQTNYARGFIKADRYDKNDHLVNTFYNIARDSFVVKDALSMGGISAQKQLIQQSDSSYSILDVNTFQQTPLSWRIIDIITNNQRFLKVKQQWENNWQLLEISTGKVLPDTWYSIEGCENGMFRVTDSNHLYGYLNSYGQLVMPCRYTNESLFTANGIATVTETKDSHEYYGFIDTTGKAITPVEYYFDANSQVEDYIYGNYLLLVKNEDDVLMGVADNTGKILVPIQYNLVWIDTALHQFLVNKDKKFGVINHQGQFLLPAIYDDMVPSYISRQAHHVQLSWPLLCRDKEVLYYKKENGDRLPVTVTRLLNNWEQP</sequence>
<accession>A0A173MFG9</accession>
<dbReference type="RefSeq" id="WP_076380484.1">
    <property type="nucleotide sequence ID" value="NZ_AP017422.1"/>
</dbReference>
<dbReference type="EMBL" id="FTOR01000006">
    <property type="protein sequence ID" value="SIT25358.1"/>
    <property type="molecule type" value="Genomic_DNA"/>
</dbReference>
<evidence type="ECO:0000256" key="1">
    <source>
        <dbReference type="SAM" id="SignalP"/>
    </source>
</evidence>
<dbReference type="Proteomes" id="UP000186917">
    <property type="component" value="Unassembled WGS sequence"/>
</dbReference>
<dbReference type="Pfam" id="PF14903">
    <property type="entry name" value="WG_beta_rep"/>
    <property type="match status" value="1"/>
</dbReference>
<dbReference type="OrthoDB" id="5464673at2"/>
<protein>
    <submittedName>
        <fullName evidence="2">WG containing repeat-containing protein</fullName>
    </submittedName>
</protein>
<gene>
    <name evidence="2" type="ORF">SAMN05421788_106294</name>
</gene>
<dbReference type="KEGG" id="fln:FLA_2243"/>
<evidence type="ECO:0000313" key="3">
    <source>
        <dbReference type="Proteomes" id="UP000186917"/>
    </source>
</evidence>
<dbReference type="PANTHER" id="PTHR37841:SF1">
    <property type="entry name" value="DUF3298 DOMAIN-CONTAINING PROTEIN"/>
    <property type="match status" value="1"/>
</dbReference>